<feature type="domain" description="Peptidase C1A papain C-terminal" evidence="3">
    <location>
        <begin position="92"/>
        <end position="342"/>
    </location>
</feature>
<reference evidence="4" key="1">
    <citation type="submission" date="2021-01" db="EMBL/GenBank/DDBJ databases">
        <authorList>
            <person name="Corre E."/>
            <person name="Pelletier E."/>
            <person name="Niang G."/>
            <person name="Scheremetjew M."/>
            <person name="Finn R."/>
            <person name="Kale V."/>
            <person name="Holt S."/>
            <person name="Cochrane G."/>
            <person name="Meng A."/>
            <person name="Brown T."/>
            <person name="Cohen L."/>
        </authorList>
    </citation>
    <scope>NUCLEOTIDE SEQUENCE</scope>
    <source>
        <strain evidence="4">CCMP722</strain>
    </source>
</reference>
<dbReference type="GO" id="GO:0006508">
    <property type="term" value="P:proteolysis"/>
    <property type="evidence" value="ECO:0007669"/>
    <property type="project" value="InterPro"/>
</dbReference>
<evidence type="ECO:0000256" key="1">
    <source>
        <dbReference type="ARBA" id="ARBA00008455"/>
    </source>
</evidence>
<proteinExistence type="inferred from homology"/>
<dbReference type="Pfam" id="PF00112">
    <property type="entry name" value="Peptidase_C1"/>
    <property type="match status" value="1"/>
</dbReference>
<evidence type="ECO:0000259" key="3">
    <source>
        <dbReference type="SMART" id="SM00645"/>
    </source>
</evidence>
<dbReference type="InterPro" id="IPR013128">
    <property type="entry name" value="Peptidase_C1A"/>
</dbReference>
<dbReference type="FunFam" id="3.90.70.10:FF:000117">
    <property type="entry name" value="Probable papain cysteine protease"/>
    <property type="match status" value="1"/>
</dbReference>
<evidence type="ECO:0000313" key="4">
    <source>
        <dbReference type="EMBL" id="CAD8688686.1"/>
    </source>
</evidence>
<gene>
    <name evidence="4" type="ORF">POBO1169_LOCUS18749</name>
</gene>
<dbReference type="Gene3D" id="3.90.70.10">
    <property type="entry name" value="Cysteine proteinases"/>
    <property type="match status" value="1"/>
</dbReference>
<dbReference type="InterPro" id="IPR000668">
    <property type="entry name" value="Peptidase_C1A_C"/>
</dbReference>
<dbReference type="EMBL" id="HBFA01037503">
    <property type="protein sequence ID" value="CAD8688686.1"/>
    <property type="molecule type" value="Transcribed_RNA"/>
</dbReference>
<dbReference type="PANTHER" id="PTHR12411">
    <property type="entry name" value="CYSTEINE PROTEASE FAMILY C1-RELATED"/>
    <property type="match status" value="1"/>
</dbReference>
<dbReference type="AlphaFoldDB" id="A0A7S0RVS0"/>
<dbReference type="SUPFAM" id="SSF54001">
    <property type="entry name" value="Cysteine proteinases"/>
    <property type="match status" value="1"/>
</dbReference>
<feature type="signal peptide" evidence="2">
    <location>
        <begin position="1"/>
        <end position="18"/>
    </location>
</feature>
<accession>A0A7S0RVS0</accession>
<feature type="chain" id="PRO_5030581996" description="Peptidase C1A papain C-terminal domain-containing protein" evidence="2">
    <location>
        <begin position="19"/>
        <end position="386"/>
    </location>
</feature>
<dbReference type="PROSITE" id="PS51257">
    <property type="entry name" value="PROKAR_LIPOPROTEIN"/>
    <property type="match status" value="1"/>
</dbReference>
<organism evidence="4">
    <name type="scientific">Pyramimonas obovata</name>
    <dbReference type="NCBI Taxonomy" id="1411642"/>
    <lineage>
        <taxon>Eukaryota</taxon>
        <taxon>Viridiplantae</taxon>
        <taxon>Chlorophyta</taxon>
        <taxon>Pyramimonadophyceae</taxon>
        <taxon>Pyramimonadales</taxon>
        <taxon>Pyramimonadaceae</taxon>
        <taxon>Pyramimonas</taxon>
        <taxon>Pyramimonas incertae sedis</taxon>
    </lineage>
</organism>
<dbReference type="InterPro" id="IPR038765">
    <property type="entry name" value="Papain-like_cys_pep_sf"/>
</dbReference>
<dbReference type="SMART" id="SM00645">
    <property type="entry name" value="Pept_C1"/>
    <property type="match status" value="1"/>
</dbReference>
<name>A0A7S0RVS0_9CHLO</name>
<keyword evidence="2" id="KW-0732">Signal</keyword>
<protein>
    <recommendedName>
        <fullName evidence="3">Peptidase C1A papain C-terminal domain-containing protein</fullName>
    </recommendedName>
</protein>
<evidence type="ECO:0000256" key="2">
    <source>
        <dbReference type="SAM" id="SignalP"/>
    </source>
</evidence>
<comment type="similarity">
    <text evidence="1">Belongs to the peptidase C1 family.</text>
</comment>
<dbReference type="GO" id="GO:0008234">
    <property type="term" value="F:cysteine-type peptidase activity"/>
    <property type="evidence" value="ECO:0007669"/>
    <property type="project" value="InterPro"/>
</dbReference>
<sequence length="386" mass="42775">MRASALIFLLVAVAACSAARTFDSKLSLELDTAVEDAPVKKSGNKFGTGHILVDKLKRKGKRMSELVYLPGHTKREDYSSPLPSTYVQLEDLPEEFTWANVSGQSHLIFHFNQHIPQYCGSCWLHGGMSTYADRLKIARGNRGTDIIPSRQFVLNCGSEMAGSCHGGSATGLYQFIKSVGYIPYESCLPYEACSAESEEGVCPQGDYTCKPINICRTCDTYKSAGGTCREIEMFPNATVAEYGTVEGEENMMKEIYARGPIACPIDATPLEEEYAGGIIVNDTTAGTDHIVEIIGWGTDKETGLKFWHVRNSWGEYWGELGFFRIERGRNLLKIEKDCAWVTPGKWTEVNYPCWETGKNCVHNNDFVDPSQKVKKGAPLDKPPALM</sequence>